<sequence length="338" mass="34184">MAVTLGRQHSLLALLCQPAEVRGTVALPAHVAVWGVDSGIRHSVSDSDYGSVRVGAFMGLTIASSCSASQPDASGGPAAPAWGGYLARLSPSQLSQHYAAALPQCIRGADFLERFGTHHDAVTSIDPAKEYSVLQPASHPVHEHFRVTTFQQALQLPAGPEQLGLLGELMFQSHASYSACGLGSEGTDRLVALVRQEMEAARARGGPGGQLWGAKITGGAPASTLLSTFLPSLAAAVARADATGVHSGPRVRPPVLIAGPTAADPAMASQQLRPEACYQGLGRSALGRGVGATAGPAAAGKPSPSACVRRSSGPSCGPGARGAAAPWSGPATVGVSSL</sequence>
<accession>A0A2J7ZLT5</accession>
<reference evidence="4 5" key="1">
    <citation type="journal article" date="2017" name="Mol. Biol. Evol.">
        <title>The 4-celled Tetrabaena socialis nuclear genome reveals the essential components for genetic control of cell number at the origin of multicellularity in the volvocine lineage.</title>
        <authorList>
            <person name="Featherston J."/>
            <person name="Arakaki Y."/>
            <person name="Hanschen E.R."/>
            <person name="Ferris P.J."/>
            <person name="Michod R.E."/>
            <person name="Olson B.J.S.C."/>
            <person name="Nozaki H."/>
            <person name="Durand P.M."/>
        </authorList>
    </citation>
    <scope>NUCLEOTIDE SEQUENCE [LARGE SCALE GENOMIC DNA]</scope>
    <source>
        <strain evidence="4 5">NIES-571</strain>
    </source>
</reference>
<dbReference type="EMBL" id="PGGS01000970">
    <property type="protein sequence ID" value="PNH01233.1"/>
    <property type="molecule type" value="Genomic_DNA"/>
</dbReference>
<dbReference type="AlphaFoldDB" id="A0A2J7ZLT5"/>
<dbReference type="Proteomes" id="UP000236333">
    <property type="component" value="Unassembled WGS sequence"/>
</dbReference>
<keyword evidence="4" id="KW-0808">Transferase</keyword>
<evidence type="ECO:0000313" key="5">
    <source>
        <dbReference type="Proteomes" id="UP000236333"/>
    </source>
</evidence>
<gene>
    <name evidence="4" type="ORF">TSOC_012891</name>
</gene>
<organism evidence="4 5">
    <name type="scientific">Tetrabaena socialis</name>
    <dbReference type="NCBI Taxonomy" id="47790"/>
    <lineage>
        <taxon>Eukaryota</taxon>
        <taxon>Viridiplantae</taxon>
        <taxon>Chlorophyta</taxon>
        <taxon>core chlorophytes</taxon>
        <taxon>Chlorophyceae</taxon>
        <taxon>CS clade</taxon>
        <taxon>Chlamydomonadales</taxon>
        <taxon>Tetrabaenaceae</taxon>
        <taxon>Tetrabaena</taxon>
    </lineage>
</organism>
<keyword evidence="4" id="KW-0418">Kinase</keyword>
<proteinExistence type="predicted"/>
<dbReference type="OrthoDB" id="1684102at2759"/>
<dbReference type="GO" id="GO:0005524">
    <property type="term" value="F:ATP binding"/>
    <property type="evidence" value="ECO:0007669"/>
    <property type="project" value="UniProtKB-KW"/>
</dbReference>
<dbReference type="GO" id="GO:0006012">
    <property type="term" value="P:galactose metabolic process"/>
    <property type="evidence" value="ECO:0007669"/>
    <property type="project" value="TreeGrafter"/>
</dbReference>
<keyword evidence="1" id="KW-0547">Nucleotide-binding</keyword>
<dbReference type="PANTHER" id="PTHR10457">
    <property type="entry name" value="MEVALONATE KINASE/GALACTOKINASE"/>
    <property type="match status" value="1"/>
</dbReference>
<dbReference type="GO" id="GO:0005829">
    <property type="term" value="C:cytosol"/>
    <property type="evidence" value="ECO:0007669"/>
    <property type="project" value="TreeGrafter"/>
</dbReference>
<dbReference type="SUPFAM" id="SSF55060">
    <property type="entry name" value="GHMP Kinase, C-terminal domain"/>
    <property type="match status" value="1"/>
</dbReference>
<evidence type="ECO:0000313" key="4">
    <source>
        <dbReference type="EMBL" id="PNH01233.1"/>
    </source>
</evidence>
<name>A0A2J7ZLT5_9CHLO</name>
<dbReference type="InterPro" id="IPR036554">
    <property type="entry name" value="GHMP_kinase_C_sf"/>
</dbReference>
<keyword evidence="2" id="KW-0067">ATP-binding</keyword>
<keyword evidence="5" id="KW-1185">Reference proteome</keyword>
<dbReference type="GO" id="GO:0004335">
    <property type="term" value="F:galactokinase activity"/>
    <property type="evidence" value="ECO:0007669"/>
    <property type="project" value="TreeGrafter"/>
</dbReference>
<evidence type="ECO:0000256" key="1">
    <source>
        <dbReference type="ARBA" id="ARBA00022741"/>
    </source>
</evidence>
<dbReference type="PANTHER" id="PTHR10457:SF35">
    <property type="entry name" value="L-ARABINOKINASE"/>
    <property type="match status" value="1"/>
</dbReference>
<comment type="caution">
    <text evidence="4">The sequence shown here is derived from an EMBL/GenBank/DDBJ whole genome shotgun (WGS) entry which is preliminary data.</text>
</comment>
<evidence type="ECO:0000256" key="3">
    <source>
        <dbReference type="SAM" id="MobiDB-lite"/>
    </source>
</evidence>
<dbReference type="Gene3D" id="3.30.70.890">
    <property type="entry name" value="GHMP kinase, C-terminal domain"/>
    <property type="match status" value="1"/>
</dbReference>
<protein>
    <submittedName>
        <fullName evidence="4">L-arabinokinase</fullName>
    </submittedName>
</protein>
<evidence type="ECO:0000256" key="2">
    <source>
        <dbReference type="ARBA" id="ARBA00022840"/>
    </source>
</evidence>
<feature type="region of interest" description="Disordered" evidence="3">
    <location>
        <begin position="292"/>
        <end position="338"/>
    </location>
</feature>